<evidence type="ECO:0000256" key="2">
    <source>
        <dbReference type="ARBA" id="ARBA00023125"/>
    </source>
</evidence>
<dbReference type="Proteomes" id="UP001551482">
    <property type="component" value="Unassembled WGS sequence"/>
</dbReference>
<dbReference type="RefSeq" id="WP_358348936.1">
    <property type="nucleotide sequence ID" value="NZ_JBEZFP010000007.1"/>
</dbReference>
<keyword evidence="3" id="KW-0804">Transcription</keyword>
<dbReference type="Gene3D" id="3.30.450.40">
    <property type="match status" value="1"/>
</dbReference>
<dbReference type="SMART" id="SM00346">
    <property type="entry name" value="HTH_ICLR"/>
    <property type="match status" value="1"/>
</dbReference>
<accession>A0ABV3DCJ3</accession>
<dbReference type="InterPro" id="IPR050707">
    <property type="entry name" value="HTH_MetabolicPath_Reg"/>
</dbReference>
<evidence type="ECO:0000313" key="6">
    <source>
        <dbReference type="EMBL" id="MEU8132694.1"/>
    </source>
</evidence>
<evidence type="ECO:0000313" key="7">
    <source>
        <dbReference type="Proteomes" id="UP001551482"/>
    </source>
</evidence>
<dbReference type="Gene3D" id="1.10.10.10">
    <property type="entry name" value="Winged helix-like DNA-binding domain superfamily/Winged helix DNA-binding domain"/>
    <property type="match status" value="1"/>
</dbReference>
<keyword evidence="2" id="KW-0238">DNA-binding</keyword>
<dbReference type="InterPro" id="IPR036388">
    <property type="entry name" value="WH-like_DNA-bd_sf"/>
</dbReference>
<dbReference type="InterPro" id="IPR029016">
    <property type="entry name" value="GAF-like_dom_sf"/>
</dbReference>
<comment type="caution">
    <text evidence="6">The sequence shown here is derived from an EMBL/GenBank/DDBJ whole genome shotgun (WGS) entry which is preliminary data.</text>
</comment>
<dbReference type="EMBL" id="JBEZFP010000007">
    <property type="protein sequence ID" value="MEU8132694.1"/>
    <property type="molecule type" value="Genomic_DNA"/>
</dbReference>
<evidence type="ECO:0000259" key="4">
    <source>
        <dbReference type="PROSITE" id="PS51077"/>
    </source>
</evidence>
<sequence>MTGRQSPPTERVLAVLSLLGEEPRRRLTLTEVSMRLGLSKPTCLGILAALTEAGFATRDDVKAYGLGPALLRLGWAAETGLASLDIVRPHIRRLHEQLGLPCVLAGLHDDSLVVLDRVGRIPVGDHRDIVGERFPCTPPLGLTNTAWRDDDAVRAWLARTPLVPFAVSQERTWALVRAARERGYLVERRTGDDAATPTIVLANLEVSGLPRSVLDVLRRHMPPVEWAEYTTELPEDDDEMVPLAALSAPIRDRLGRQRYTLTLLADRAQAPAGVCRSWASALTAATEAATTALGG</sequence>
<organism evidence="6 7">
    <name type="scientific">Streptodolium elevatio</name>
    <dbReference type="NCBI Taxonomy" id="3157996"/>
    <lineage>
        <taxon>Bacteria</taxon>
        <taxon>Bacillati</taxon>
        <taxon>Actinomycetota</taxon>
        <taxon>Actinomycetes</taxon>
        <taxon>Kitasatosporales</taxon>
        <taxon>Streptomycetaceae</taxon>
        <taxon>Streptodolium</taxon>
    </lineage>
</organism>
<proteinExistence type="predicted"/>
<dbReference type="PROSITE" id="PS51077">
    <property type="entry name" value="HTH_ICLR"/>
    <property type="match status" value="1"/>
</dbReference>
<keyword evidence="1" id="KW-0805">Transcription regulation</keyword>
<evidence type="ECO:0000256" key="3">
    <source>
        <dbReference type="ARBA" id="ARBA00023163"/>
    </source>
</evidence>
<dbReference type="SUPFAM" id="SSF46785">
    <property type="entry name" value="Winged helix' DNA-binding domain"/>
    <property type="match status" value="1"/>
</dbReference>
<dbReference type="SUPFAM" id="SSF55781">
    <property type="entry name" value="GAF domain-like"/>
    <property type="match status" value="1"/>
</dbReference>
<dbReference type="InterPro" id="IPR014757">
    <property type="entry name" value="Tscrpt_reg_IclR_C"/>
</dbReference>
<keyword evidence="7" id="KW-1185">Reference proteome</keyword>
<feature type="domain" description="HTH iclR-type" evidence="4">
    <location>
        <begin position="6"/>
        <end position="68"/>
    </location>
</feature>
<name>A0ABV3DCJ3_9ACTN</name>
<reference evidence="6 7" key="1">
    <citation type="submission" date="2024-06" db="EMBL/GenBank/DDBJ databases">
        <title>The Natural Products Discovery Center: Release of the First 8490 Sequenced Strains for Exploring Actinobacteria Biosynthetic Diversity.</title>
        <authorList>
            <person name="Kalkreuter E."/>
            <person name="Kautsar S.A."/>
            <person name="Yang D."/>
            <person name="Bader C.D."/>
            <person name="Teijaro C.N."/>
            <person name="Fluegel L."/>
            <person name="Davis C.M."/>
            <person name="Simpson J.R."/>
            <person name="Lauterbach L."/>
            <person name="Steele A.D."/>
            <person name="Gui C."/>
            <person name="Meng S."/>
            <person name="Li G."/>
            <person name="Viehrig K."/>
            <person name="Ye F."/>
            <person name="Su P."/>
            <person name="Kiefer A.F."/>
            <person name="Nichols A."/>
            <person name="Cepeda A.J."/>
            <person name="Yan W."/>
            <person name="Fan B."/>
            <person name="Jiang Y."/>
            <person name="Adhikari A."/>
            <person name="Zheng C.-J."/>
            <person name="Schuster L."/>
            <person name="Cowan T.M."/>
            <person name="Smanski M.J."/>
            <person name="Chevrette M.G."/>
            <person name="De Carvalho L.P.S."/>
            <person name="Shen B."/>
        </authorList>
    </citation>
    <scope>NUCLEOTIDE SEQUENCE [LARGE SCALE GENOMIC DNA]</scope>
    <source>
        <strain evidence="6 7">NPDC048946</strain>
    </source>
</reference>
<dbReference type="PANTHER" id="PTHR30136:SF35">
    <property type="entry name" value="HTH-TYPE TRANSCRIPTIONAL REGULATOR RV1719"/>
    <property type="match status" value="1"/>
</dbReference>
<dbReference type="InterPro" id="IPR036390">
    <property type="entry name" value="WH_DNA-bd_sf"/>
</dbReference>
<gene>
    <name evidence="6" type="ORF">AB0C36_04210</name>
</gene>
<dbReference type="Pfam" id="PF09339">
    <property type="entry name" value="HTH_IclR"/>
    <property type="match status" value="1"/>
</dbReference>
<evidence type="ECO:0000259" key="5">
    <source>
        <dbReference type="PROSITE" id="PS51078"/>
    </source>
</evidence>
<protein>
    <submittedName>
        <fullName evidence="6">Helix-turn-helix domain-containing protein</fullName>
    </submittedName>
</protein>
<dbReference type="PROSITE" id="PS51078">
    <property type="entry name" value="ICLR_ED"/>
    <property type="match status" value="1"/>
</dbReference>
<dbReference type="PANTHER" id="PTHR30136">
    <property type="entry name" value="HELIX-TURN-HELIX TRANSCRIPTIONAL REGULATOR, ICLR FAMILY"/>
    <property type="match status" value="1"/>
</dbReference>
<dbReference type="InterPro" id="IPR005471">
    <property type="entry name" value="Tscrpt_reg_IclR_N"/>
</dbReference>
<evidence type="ECO:0000256" key="1">
    <source>
        <dbReference type="ARBA" id="ARBA00023015"/>
    </source>
</evidence>
<feature type="domain" description="IclR-ED" evidence="5">
    <location>
        <begin position="69"/>
        <end position="295"/>
    </location>
</feature>